<dbReference type="SMART" id="SM00409">
    <property type="entry name" value="IG"/>
    <property type="match status" value="1"/>
</dbReference>
<dbReference type="OrthoDB" id="9925886at2759"/>
<dbReference type="PROSITE" id="PS50835">
    <property type="entry name" value="IG_LIKE"/>
    <property type="match status" value="1"/>
</dbReference>
<protein>
    <recommendedName>
        <fullName evidence="2">Ig-like domain-containing protein</fullName>
    </recommendedName>
</protein>
<feature type="domain" description="Ig-like" evidence="2">
    <location>
        <begin position="33"/>
        <end position="124"/>
    </location>
</feature>
<proteinExistence type="predicted"/>
<dbReference type="OMA" id="ANQYEMP"/>
<evidence type="ECO:0000256" key="1">
    <source>
        <dbReference type="SAM" id="SignalP"/>
    </source>
</evidence>
<dbReference type="InterPro" id="IPR013783">
    <property type="entry name" value="Ig-like_fold"/>
</dbReference>
<evidence type="ECO:0000259" key="2">
    <source>
        <dbReference type="PROSITE" id="PS50835"/>
    </source>
</evidence>
<dbReference type="AlphaFoldDB" id="A0A8C6X0J3"/>
<dbReference type="PANTHER" id="PTHR47633:SF4">
    <property type="entry name" value="MYOPALLADIN ISOFORM X1"/>
    <property type="match status" value="1"/>
</dbReference>
<dbReference type="InterPro" id="IPR003599">
    <property type="entry name" value="Ig_sub"/>
</dbReference>
<reference evidence="3" key="2">
    <citation type="submission" date="2025-09" db="UniProtKB">
        <authorList>
            <consortium name="Ensembl"/>
        </authorList>
    </citation>
    <scope>IDENTIFICATION</scope>
</reference>
<keyword evidence="1" id="KW-0732">Signal</keyword>
<feature type="signal peptide" evidence="1">
    <location>
        <begin position="1"/>
        <end position="25"/>
    </location>
</feature>
<dbReference type="Ensembl" id="ENSNNAT00000000054.1">
    <property type="protein sequence ID" value="ENSNNAP00000000048.1"/>
    <property type="gene ID" value="ENSNNAG00000000032.1"/>
</dbReference>
<reference evidence="3" key="1">
    <citation type="submission" date="2025-08" db="UniProtKB">
        <authorList>
            <consortium name="Ensembl"/>
        </authorList>
    </citation>
    <scope>IDENTIFICATION</scope>
</reference>
<name>A0A8C6X0J3_NAJNA</name>
<accession>A0A8C6X0J3</accession>
<dbReference type="GeneTree" id="ENSGT01150000286978"/>
<sequence length="211" mass="24570">MVIISGFSLLLLNIMVLKVKRRVDTMRLLEKPPEFTLPLYNRTAYVGENIRFGVTITVHPEPRVTWFKSGQKIKPGDDDRKYTFETDKGLYQLLIHNLNEDDDAEYTVLARNKYGEDSCKAKLTVVQHAPAEDTTLRPMFKRLLANAECQEGQHVCFEIRVSGIPKPTLKWEKDGQPLSANQYEMPGKLDRIVQKRPKRIRLSRWEQFYVM</sequence>
<dbReference type="InterPro" id="IPR036179">
    <property type="entry name" value="Ig-like_dom_sf"/>
</dbReference>
<dbReference type="InterPro" id="IPR013098">
    <property type="entry name" value="Ig_I-set"/>
</dbReference>
<dbReference type="Pfam" id="PF07679">
    <property type="entry name" value="I-set"/>
    <property type="match status" value="2"/>
</dbReference>
<keyword evidence="4" id="KW-1185">Reference proteome</keyword>
<feature type="chain" id="PRO_5045232424" description="Ig-like domain-containing protein" evidence="1">
    <location>
        <begin position="26"/>
        <end position="211"/>
    </location>
</feature>
<evidence type="ECO:0000313" key="4">
    <source>
        <dbReference type="Proteomes" id="UP000694559"/>
    </source>
</evidence>
<evidence type="ECO:0000313" key="3">
    <source>
        <dbReference type="Ensembl" id="ENSNNAP00000000048.1"/>
    </source>
</evidence>
<organism evidence="3 4">
    <name type="scientific">Naja naja</name>
    <name type="common">Indian cobra</name>
    <dbReference type="NCBI Taxonomy" id="35670"/>
    <lineage>
        <taxon>Eukaryota</taxon>
        <taxon>Metazoa</taxon>
        <taxon>Chordata</taxon>
        <taxon>Craniata</taxon>
        <taxon>Vertebrata</taxon>
        <taxon>Euteleostomi</taxon>
        <taxon>Lepidosauria</taxon>
        <taxon>Squamata</taxon>
        <taxon>Bifurcata</taxon>
        <taxon>Unidentata</taxon>
        <taxon>Episquamata</taxon>
        <taxon>Toxicofera</taxon>
        <taxon>Serpentes</taxon>
        <taxon>Colubroidea</taxon>
        <taxon>Elapidae</taxon>
        <taxon>Elapinae</taxon>
        <taxon>Naja</taxon>
    </lineage>
</organism>
<dbReference type="PANTHER" id="PTHR47633">
    <property type="entry name" value="IMMUNOGLOBULIN"/>
    <property type="match status" value="1"/>
</dbReference>
<dbReference type="InterPro" id="IPR007110">
    <property type="entry name" value="Ig-like_dom"/>
</dbReference>
<dbReference type="SUPFAM" id="SSF48726">
    <property type="entry name" value="Immunoglobulin"/>
    <property type="match status" value="2"/>
</dbReference>
<dbReference type="Proteomes" id="UP000694559">
    <property type="component" value="Unplaced"/>
</dbReference>
<dbReference type="Gene3D" id="2.60.40.10">
    <property type="entry name" value="Immunoglobulins"/>
    <property type="match status" value="2"/>
</dbReference>